<dbReference type="GO" id="GO:0000993">
    <property type="term" value="F:RNA polymerase II complex binding"/>
    <property type="evidence" value="ECO:0007669"/>
    <property type="project" value="InterPro"/>
</dbReference>
<dbReference type="Pfam" id="PF21936">
    <property type="entry name" value="Pcf11_C"/>
    <property type="match status" value="1"/>
</dbReference>
<dbReference type="GO" id="GO:0005849">
    <property type="term" value="C:mRNA cleavage factor complex"/>
    <property type="evidence" value="ECO:0007669"/>
    <property type="project" value="TreeGrafter"/>
</dbReference>
<dbReference type="OrthoDB" id="343582at2759"/>
<feature type="domain" description="Pcf11 C-terminal" evidence="2">
    <location>
        <begin position="540"/>
        <end position="578"/>
    </location>
</feature>
<dbReference type="AlphaFoldDB" id="A0A0L8GI57"/>
<organism evidence="3">
    <name type="scientific">Octopus bimaculoides</name>
    <name type="common">California two-spotted octopus</name>
    <dbReference type="NCBI Taxonomy" id="37653"/>
    <lineage>
        <taxon>Eukaryota</taxon>
        <taxon>Metazoa</taxon>
        <taxon>Spiralia</taxon>
        <taxon>Lophotrochozoa</taxon>
        <taxon>Mollusca</taxon>
        <taxon>Cephalopoda</taxon>
        <taxon>Coleoidea</taxon>
        <taxon>Octopodiformes</taxon>
        <taxon>Octopoda</taxon>
        <taxon>Incirrata</taxon>
        <taxon>Octopodidae</taxon>
        <taxon>Octopus</taxon>
    </lineage>
</organism>
<dbReference type="GO" id="GO:0005737">
    <property type="term" value="C:cytoplasm"/>
    <property type="evidence" value="ECO:0007669"/>
    <property type="project" value="TreeGrafter"/>
</dbReference>
<evidence type="ECO:0000256" key="1">
    <source>
        <dbReference type="SAM" id="MobiDB-lite"/>
    </source>
</evidence>
<evidence type="ECO:0000313" key="3">
    <source>
        <dbReference type="EMBL" id="KOF76220.1"/>
    </source>
</evidence>
<reference evidence="3" key="1">
    <citation type="submission" date="2015-07" db="EMBL/GenBank/DDBJ databases">
        <title>MeaNS - Measles Nucleotide Surveillance Program.</title>
        <authorList>
            <person name="Tran T."/>
            <person name="Druce J."/>
        </authorList>
    </citation>
    <scope>NUCLEOTIDE SEQUENCE</scope>
    <source>
        <strain evidence="3">UCB-OBI-ISO-001</strain>
        <tissue evidence="3">Gonad</tissue>
    </source>
</reference>
<dbReference type="PANTHER" id="PTHR15921">
    <property type="entry name" value="PRE-MRNA CLEAVAGE COMPLEX II"/>
    <property type="match status" value="1"/>
</dbReference>
<dbReference type="GO" id="GO:0031124">
    <property type="term" value="P:mRNA 3'-end processing"/>
    <property type="evidence" value="ECO:0007669"/>
    <property type="project" value="InterPro"/>
</dbReference>
<dbReference type="GO" id="GO:0006369">
    <property type="term" value="P:termination of RNA polymerase II transcription"/>
    <property type="evidence" value="ECO:0007669"/>
    <property type="project" value="InterPro"/>
</dbReference>
<name>A0A0L8GI57_OCTBM</name>
<dbReference type="InterPro" id="IPR054127">
    <property type="entry name" value="Pcf11_C"/>
</dbReference>
<dbReference type="PANTHER" id="PTHR15921:SF3">
    <property type="entry name" value="PRE-MRNA CLEAVAGE COMPLEX 2 PROTEIN PCF11"/>
    <property type="match status" value="1"/>
</dbReference>
<dbReference type="STRING" id="37653.A0A0L8GI57"/>
<feature type="region of interest" description="Disordered" evidence="1">
    <location>
        <begin position="186"/>
        <end position="223"/>
    </location>
</feature>
<dbReference type="GO" id="GO:0003729">
    <property type="term" value="F:mRNA binding"/>
    <property type="evidence" value="ECO:0007669"/>
    <property type="project" value="InterPro"/>
</dbReference>
<sequence length="585" mass="68860">MDNCNTNRKNVMHTRSASFQSKNAVNFKEQNGLKRATKIAEKHHLKPYPVEEYLTAECSKHLQNILSPKTKKQANINDKQYEDKQEYSLLQRQKQSPFFYPSEKMSSLKQQQNTKSCFFSGDSNNEVPQFNKDHNQDSNYRCLLPQILPNHGILQTFSTDTSFYEKSSDYNTSMPAQHYMLHHAQGYPQKRRHQQSQHHHHHHHHHNHHNSQQQHQQHHKQRYQLKSGSLHNHIFYQNYVQHPSLYDIYNHDIYKTSNLCRSYKSKVKEHFSSNKPYPFSASNINQNSQTNSYNTESIQQLLLEQQEPYYNITSVHDTKTNVPTEYSVENDCIPLNKWVEPTHENFPCAKDMIEPSEVYGNLLKPGFISSETVSSGVTEEAIEEPELDFKKDTTPPKDESLKLNPSNWQEYKTMDINGLKIGCNIQVMYTSESEAKMNAILPIFNKERLTVFPNLLIENLYDGKQCSTCGRRSSVIDREHMDKHFRQNELKTERRFLKCRNWYENVAPNIAEEQQQRSIKNINSEEKQVAKKPQLIPGINDMCSVCKESFMQFYNQEDEEWQLKDAVVMDNQYFHEICSEDRDNM</sequence>
<gene>
    <name evidence="3" type="ORF">OCBIM_22033607mg</name>
</gene>
<proteinExistence type="predicted"/>
<dbReference type="KEGG" id="obi:106876915"/>
<dbReference type="EMBL" id="KQ421846">
    <property type="protein sequence ID" value="KOF76220.1"/>
    <property type="molecule type" value="Genomic_DNA"/>
</dbReference>
<feature type="compositionally biased region" description="Basic residues" evidence="1">
    <location>
        <begin position="189"/>
        <end position="209"/>
    </location>
</feature>
<accession>A0A0L8GI57</accession>
<protein>
    <recommendedName>
        <fullName evidence="2">Pcf11 C-terminal domain-containing protein</fullName>
    </recommendedName>
</protein>
<evidence type="ECO:0000259" key="2">
    <source>
        <dbReference type="Pfam" id="PF21936"/>
    </source>
</evidence>
<dbReference type="InterPro" id="IPR045154">
    <property type="entry name" value="PCF11-like"/>
</dbReference>